<proteinExistence type="predicted"/>
<keyword evidence="3" id="KW-1185">Reference proteome</keyword>
<keyword evidence="2" id="KW-0808">Transferase</keyword>
<dbReference type="PROSITE" id="PS51186">
    <property type="entry name" value="GNAT"/>
    <property type="match status" value="1"/>
</dbReference>
<dbReference type="Proteomes" id="UP000001635">
    <property type="component" value="Chromosome"/>
</dbReference>
<evidence type="ECO:0000313" key="2">
    <source>
        <dbReference type="EMBL" id="AEL25168.1"/>
    </source>
</evidence>
<reference evidence="3" key="1">
    <citation type="submission" date="2011-07" db="EMBL/GenBank/DDBJ databases">
        <title>The complete genome of Cyclobacterium marinum DSM 745.</title>
        <authorList>
            <person name="Lucas S."/>
            <person name="Han J."/>
            <person name="Lapidus A."/>
            <person name="Bruce D."/>
            <person name="Goodwin L."/>
            <person name="Pitluck S."/>
            <person name="Peters L."/>
            <person name="Kyrpides N."/>
            <person name="Mavromatis K."/>
            <person name="Ivanova N."/>
            <person name="Ovchinnikova G."/>
            <person name="Chertkov O."/>
            <person name="Detter J.C."/>
            <person name="Tapia R."/>
            <person name="Han C."/>
            <person name="Land M."/>
            <person name="Hauser L."/>
            <person name="Markowitz V."/>
            <person name="Cheng J.-F."/>
            <person name="Hugenholtz P."/>
            <person name="Woyke T."/>
            <person name="Wu D."/>
            <person name="Tindall B."/>
            <person name="Schuetze A."/>
            <person name="Brambilla E."/>
            <person name="Klenk H.-P."/>
            <person name="Eisen J.A."/>
        </authorList>
    </citation>
    <scope>NUCLEOTIDE SEQUENCE [LARGE SCALE GENOMIC DNA]</scope>
    <source>
        <strain evidence="3">ATCC 25205 / DSM 745 / LMG 13164 / NCIMB 1802</strain>
    </source>
</reference>
<dbReference type="InterPro" id="IPR000182">
    <property type="entry name" value="GNAT_dom"/>
</dbReference>
<dbReference type="Gene3D" id="3.40.630.80">
    <property type="match status" value="1"/>
</dbReference>
<dbReference type="EMBL" id="CP002955">
    <property type="protein sequence ID" value="AEL25168.1"/>
    <property type="molecule type" value="Genomic_DNA"/>
</dbReference>
<dbReference type="AlphaFoldDB" id="G0J294"/>
<gene>
    <name evidence="2" type="ordered locus">Cycma_1398</name>
</gene>
<dbReference type="RefSeq" id="WP_014019465.1">
    <property type="nucleotide sequence ID" value="NC_015914.1"/>
</dbReference>
<dbReference type="HOGENOM" id="CLU_1022189_0_0_10"/>
<dbReference type="GO" id="GO:0016747">
    <property type="term" value="F:acyltransferase activity, transferring groups other than amino-acyl groups"/>
    <property type="evidence" value="ECO:0007669"/>
    <property type="project" value="InterPro"/>
</dbReference>
<dbReference type="InterPro" id="IPR016181">
    <property type="entry name" value="Acyl_CoA_acyltransferase"/>
</dbReference>
<accession>G0J294</accession>
<feature type="domain" description="N-acetyltransferase" evidence="1">
    <location>
        <begin position="130"/>
        <end position="263"/>
    </location>
</feature>
<dbReference type="STRING" id="880070.Cycma_1398"/>
<dbReference type="CDD" id="cd04301">
    <property type="entry name" value="NAT_SF"/>
    <property type="match status" value="1"/>
</dbReference>
<dbReference type="KEGG" id="cmr:Cycma_1398"/>
<dbReference type="SUPFAM" id="SSF55729">
    <property type="entry name" value="Acyl-CoA N-acyltransferases (Nat)"/>
    <property type="match status" value="1"/>
</dbReference>
<sequence>MNFIKTDITETIDNLRSQLYKSLKAPIDAMWEQLYIGSSQHYLIEENETLGYCCINEAGSLTQIFLTKNHLALMEKVIQKLIATGLINSASLSSNEPVAFNACLFHSKSKKTNTFCFQHENNEVKVDSNLKIELVNTDNIPAVKLFLKEQVGMDDTFGYTENLVARKEIFMLKESEAIVATSECRMSDSQPEIADLGIIVNRKFQGKGLATQIMKMQVNRILQSGRKPICSTTLDNIASRKVIEKSGFYCSNIIFDINFKNVF</sequence>
<dbReference type="Pfam" id="PF18015">
    <property type="entry name" value="Acetyltransf_19"/>
    <property type="match status" value="1"/>
</dbReference>
<evidence type="ECO:0000313" key="3">
    <source>
        <dbReference type="Proteomes" id="UP000001635"/>
    </source>
</evidence>
<dbReference type="Gene3D" id="3.40.630.30">
    <property type="match status" value="1"/>
</dbReference>
<dbReference type="InterPro" id="IPR040579">
    <property type="entry name" value="Acetyltransf_19"/>
</dbReference>
<name>G0J294_CYCMS</name>
<protein>
    <submittedName>
        <fullName evidence="2">GCN5-related N-acetyltransferase</fullName>
    </submittedName>
</protein>
<dbReference type="eggNOG" id="COG1670">
    <property type="taxonomic scope" value="Bacteria"/>
</dbReference>
<dbReference type="OrthoDB" id="7833882at2"/>
<organism evidence="2 3">
    <name type="scientific">Cyclobacterium marinum (strain ATCC 25205 / DSM 745 / LMG 13164 / NCIMB 1802)</name>
    <name type="common">Flectobacillus marinus</name>
    <dbReference type="NCBI Taxonomy" id="880070"/>
    <lineage>
        <taxon>Bacteria</taxon>
        <taxon>Pseudomonadati</taxon>
        <taxon>Bacteroidota</taxon>
        <taxon>Cytophagia</taxon>
        <taxon>Cytophagales</taxon>
        <taxon>Cyclobacteriaceae</taxon>
        <taxon>Cyclobacterium</taxon>
    </lineage>
</organism>
<dbReference type="Pfam" id="PF13302">
    <property type="entry name" value="Acetyltransf_3"/>
    <property type="match status" value="1"/>
</dbReference>
<evidence type="ECO:0000259" key="1">
    <source>
        <dbReference type="PROSITE" id="PS51186"/>
    </source>
</evidence>